<evidence type="ECO:0000256" key="5">
    <source>
        <dbReference type="PROSITE-ProRule" id="PRU00520"/>
    </source>
</evidence>
<keyword evidence="7" id="KW-1133">Transmembrane helix</keyword>
<dbReference type="EMBL" id="GEBQ01017201">
    <property type="protein sequence ID" value="JAT22776.1"/>
    <property type="molecule type" value="Transcribed_RNA"/>
</dbReference>
<evidence type="ECO:0000256" key="6">
    <source>
        <dbReference type="RuleBase" id="RU004168"/>
    </source>
</evidence>
<evidence type="ECO:0000256" key="1">
    <source>
        <dbReference type="ARBA" id="ARBA00005614"/>
    </source>
</evidence>
<evidence type="ECO:0000259" key="8">
    <source>
        <dbReference type="PROSITE" id="PS51160"/>
    </source>
</evidence>
<keyword evidence="7" id="KW-0812">Transmembrane</keyword>
<dbReference type="SUPFAM" id="SSF54975">
    <property type="entry name" value="Acylphosphatase/BLUF domain-like"/>
    <property type="match status" value="1"/>
</dbReference>
<feature type="domain" description="Acylphosphatase-like" evidence="8">
    <location>
        <begin position="35"/>
        <end position="125"/>
    </location>
</feature>
<dbReference type="InterPro" id="IPR036046">
    <property type="entry name" value="Acylphosphatase-like_dom_sf"/>
</dbReference>
<sequence length="139" mass="16966">VEMNTTLLYLVVFTFLLEAILCWRWPGQRPFKLSCFHFEVFGDVQNVHFKEYTQRVAEEYQLRGYVVYTNNHTVRGYVEGQESYIPYMKKWLTERGSPEARVDKVVFYDERYIDEFRYKVFHSLNLDFRDFETHQEPHV</sequence>
<evidence type="ECO:0000256" key="4">
    <source>
        <dbReference type="ARBA" id="ARBA00047645"/>
    </source>
</evidence>
<feature type="non-terminal residue" evidence="9">
    <location>
        <position position="1"/>
    </location>
</feature>
<proteinExistence type="inferred from homology"/>
<evidence type="ECO:0000256" key="7">
    <source>
        <dbReference type="SAM" id="Phobius"/>
    </source>
</evidence>
<reference evidence="9" key="1">
    <citation type="submission" date="2015-11" db="EMBL/GenBank/DDBJ databases">
        <title>De novo transcriptome assembly of four potential Pierce s Disease insect vectors from Arizona vineyards.</title>
        <authorList>
            <person name="Tassone E.E."/>
        </authorList>
    </citation>
    <scope>NUCLEOTIDE SEQUENCE</scope>
</reference>
<dbReference type="Pfam" id="PF00708">
    <property type="entry name" value="Acylphosphatase"/>
    <property type="match status" value="1"/>
</dbReference>
<evidence type="ECO:0000256" key="3">
    <source>
        <dbReference type="ARBA" id="ARBA00022801"/>
    </source>
</evidence>
<keyword evidence="7" id="KW-0472">Membrane</keyword>
<dbReference type="PROSITE" id="PS51160">
    <property type="entry name" value="ACYLPHOSPHATASE_3"/>
    <property type="match status" value="1"/>
</dbReference>
<accession>A0A1B6LGE9</accession>
<dbReference type="GO" id="GO:0003998">
    <property type="term" value="F:acylphosphatase activity"/>
    <property type="evidence" value="ECO:0007669"/>
    <property type="project" value="UniProtKB-EC"/>
</dbReference>
<name>A0A1B6LGE9_9HEMI</name>
<gene>
    <name evidence="9" type="ORF">g.884</name>
</gene>
<comment type="catalytic activity">
    <reaction evidence="4">
        <text>an acyl phosphate + H2O = a carboxylate + phosphate + H(+)</text>
        <dbReference type="Rhea" id="RHEA:14965"/>
        <dbReference type="ChEBI" id="CHEBI:15377"/>
        <dbReference type="ChEBI" id="CHEBI:15378"/>
        <dbReference type="ChEBI" id="CHEBI:29067"/>
        <dbReference type="ChEBI" id="CHEBI:43474"/>
        <dbReference type="ChEBI" id="CHEBI:59918"/>
        <dbReference type="EC" id="3.6.1.7"/>
    </reaction>
</comment>
<keyword evidence="3" id="KW-0378">Hydrolase</keyword>
<dbReference type="AlphaFoldDB" id="A0A1B6LGE9"/>
<dbReference type="PANTHER" id="PTHR10029">
    <property type="entry name" value="ACYLPHOSPHATASE"/>
    <property type="match status" value="1"/>
</dbReference>
<organism evidence="9">
    <name type="scientific">Graphocephala atropunctata</name>
    <dbReference type="NCBI Taxonomy" id="36148"/>
    <lineage>
        <taxon>Eukaryota</taxon>
        <taxon>Metazoa</taxon>
        <taxon>Ecdysozoa</taxon>
        <taxon>Arthropoda</taxon>
        <taxon>Hexapoda</taxon>
        <taxon>Insecta</taxon>
        <taxon>Pterygota</taxon>
        <taxon>Neoptera</taxon>
        <taxon>Paraneoptera</taxon>
        <taxon>Hemiptera</taxon>
        <taxon>Auchenorrhyncha</taxon>
        <taxon>Membracoidea</taxon>
        <taxon>Cicadellidae</taxon>
        <taxon>Cicadellinae</taxon>
        <taxon>Cicadellini</taxon>
        <taxon>Graphocephala</taxon>
    </lineage>
</organism>
<dbReference type="InterPro" id="IPR020456">
    <property type="entry name" value="Acylphosphatase"/>
</dbReference>
<dbReference type="InterPro" id="IPR001792">
    <property type="entry name" value="Acylphosphatase-like_dom"/>
</dbReference>
<feature type="transmembrane region" description="Helical" evidence="7">
    <location>
        <begin position="6"/>
        <end position="23"/>
    </location>
</feature>
<dbReference type="EC" id="3.6.1.7" evidence="2"/>
<comment type="similarity">
    <text evidence="1 6">Belongs to the acylphosphatase family.</text>
</comment>
<evidence type="ECO:0000256" key="2">
    <source>
        <dbReference type="ARBA" id="ARBA00012150"/>
    </source>
</evidence>
<comment type="caution">
    <text evidence="5">Lacks conserved residue(s) required for the propagation of feature annotation.</text>
</comment>
<evidence type="ECO:0000313" key="9">
    <source>
        <dbReference type="EMBL" id="JAT22776.1"/>
    </source>
</evidence>
<dbReference type="PANTHER" id="PTHR10029:SF3">
    <property type="entry name" value="ACYLPHOSPHATASE-RELATED"/>
    <property type="match status" value="1"/>
</dbReference>
<dbReference type="Gene3D" id="3.30.70.100">
    <property type="match status" value="1"/>
</dbReference>
<protein>
    <recommendedName>
        <fullName evidence="2">acylphosphatase</fullName>
        <ecNumber evidence="2">3.6.1.7</ecNumber>
    </recommendedName>
</protein>
<dbReference type="PRINTS" id="PR00112">
    <property type="entry name" value="ACYLPHPHTASE"/>
</dbReference>